<dbReference type="EMBL" id="JWZX01003077">
    <property type="protein sequence ID" value="KOO24588.1"/>
    <property type="molecule type" value="Genomic_DNA"/>
</dbReference>
<comment type="caution">
    <text evidence="1">The sequence shown here is derived from an EMBL/GenBank/DDBJ whole genome shotgun (WGS) entry which is preliminary data.</text>
</comment>
<organism evidence="1 2">
    <name type="scientific">Chrysochromulina tobinii</name>
    <dbReference type="NCBI Taxonomy" id="1460289"/>
    <lineage>
        <taxon>Eukaryota</taxon>
        <taxon>Haptista</taxon>
        <taxon>Haptophyta</taxon>
        <taxon>Prymnesiophyceae</taxon>
        <taxon>Prymnesiales</taxon>
        <taxon>Chrysochromulinaceae</taxon>
        <taxon>Chrysochromulina</taxon>
    </lineage>
</organism>
<reference evidence="2" key="1">
    <citation type="journal article" date="2015" name="PLoS Genet.">
        <title>Genome Sequence and Transcriptome Analyses of Chrysochromulina tobin: Metabolic Tools for Enhanced Algal Fitness in the Prominent Order Prymnesiales (Haptophyceae).</title>
        <authorList>
            <person name="Hovde B.T."/>
            <person name="Deodato C.R."/>
            <person name="Hunsperger H.M."/>
            <person name="Ryken S.A."/>
            <person name="Yost W."/>
            <person name="Jha R.K."/>
            <person name="Patterson J."/>
            <person name="Monnat R.J. Jr."/>
            <person name="Barlow S.B."/>
            <person name="Starkenburg S.R."/>
            <person name="Cattolico R.A."/>
        </authorList>
    </citation>
    <scope>NUCLEOTIDE SEQUENCE</scope>
    <source>
        <strain evidence="2">CCMP291</strain>
    </source>
</reference>
<accession>A0A0M0JED1</accession>
<dbReference type="Proteomes" id="UP000037460">
    <property type="component" value="Unassembled WGS sequence"/>
</dbReference>
<gene>
    <name evidence="1" type="ORF">Ctob_007016</name>
</gene>
<evidence type="ECO:0000313" key="2">
    <source>
        <dbReference type="Proteomes" id="UP000037460"/>
    </source>
</evidence>
<keyword evidence="2" id="KW-1185">Reference proteome</keyword>
<name>A0A0M0JED1_9EUKA</name>
<sequence length="181" mass="19130">MSGLTIADVQAKYLTKLAQKTKGGLTERTVKKNLGEFVPETQTLPDGVTKMMDFPQFKRSLETAGNALTEQEAMFLFSFWDTCAGQQEPCGWVPVPLAVDDLIQSSHGVAKEQQHGNVFKSGEDRFDKVSGGGGNLSNRSSLGQGGIFGGGAYEADAGGKAAARAQPPPVYVSAAGRCTGR</sequence>
<protein>
    <submittedName>
        <fullName evidence="1">Uncharacterized protein</fullName>
    </submittedName>
</protein>
<proteinExistence type="predicted"/>
<dbReference type="AlphaFoldDB" id="A0A0M0JED1"/>
<evidence type="ECO:0000313" key="1">
    <source>
        <dbReference type="EMBL" id="KOO24588.1"/>
    </source>
</evidence>